<evidence type="ECO:0000313" key="2">
    <source>
        <dbReference type="EMBL" id="NYE71758.1"/>
    </source>
</evidence>
<proteinExistence type="predicted"/>
<dbReference type="AlphaFoldDB" id="A0A7Y9LCE6"/>
<feature type="transmembrane region" description="Helical" evidence="1">
    <location>
        <begin position="116"/>
        <end position="135"/>
    </location>
</feature>
<keyword evidence="1" id="KW-0472">Membrane</keyword>
<evidence type="ECO:0000256" key="1">
    <source>
        <dbReference type="SAM" id="Phobius"/>
    </source>
</evidence>
<gene>
    <name evidence="2" type="ORF">BKA15_003087</name>
</gene>
<evidence type="ECO:0000313" key="3">
    <source>
        <dbReference type="Proteomes" id="UP000569914"/>
    </source>
</evidence>
<accession>A0A7Y9LCE6</accession>
<keyword evidence="3" id="KW-1185">Reference proteome</keyword>
<protein>
    <submittedName>
        <fullName evidence="2">Uncharacterized protein</fullName>
    </submittedName>
</protein>
<keyword evidence="1" id="KW-1133">Transmembrane helix</keyword>
<comment type="caution">
    <text evidence="2">The sequence shown here is derived from an EMBL/GenBank/DDBJ whole genome shotgun (WGS) entry which is preliminary data.</text>
</comment>
<sequence length="179" mass="19443">MLHLRVISPDALTDPTLDLLRDDEAVTHLFVLRGAAQRPAGDVISCDIAREGAQDILDRLRGLGLEKEGGISVEQVDLTLSTAADSAVDRTPGEPSDAIVWSDIEQRSGDEAKLSWTYLVLMTVAMIIASIGAYWVPWEAGGSVVQLLINLAAIIVAGVLTLIIQRYAQRQLARRRSRS</sequence>
<reference evidence="2 3" key="1">
    <citation type="submission" date="2020-07" db="EMBL/GenBank/DDBJ databases">
        <title>Sequencing the genomes of 1000 actinobacteria strains.</title>
        <authorList>
            <person name="Klenk H.-P."/>
        </authorList>
    </citation>
    <scope>NUCLEOTIDE SEQUENCE [LARGE SCALE GENOMIC DNA]</scope>
    <source>
        <strain evidence="2 3">DSM 22083</strain>
    </source>
</reference>
<keyword evidence="1" id="KW-0812">Transmembrane</keyword>
<organism evidence="2 3">
    <name type="scientific">Microlunatus parietis</name>
    <dbReference type="NCBI Taxonomy" id="682979"/>
    <lineage>
        <taxon>Bacteria</taxon>
        <taxon>Bacillati</taxon>
        <taxon>Actinomycetota</taxon>
        <taxon>Actinomycetes</taxon>
        <taxon>Propionibacteriales</taxon>
        <taxon>Propionibacteriaceae</taxon>
        <taxon>Microlunatus</taxon>
    </lineage>
</organism>
<dbReference type="PANTHER" id="PTHR20992">
    <property type="entry name" value="AT15442P-RELATED"/>
    <property type="match status" value="1"/>
</dbReference>
<dbReference type="RefSeq" id="WP_179752118.1">
    <property type="nucleotide sequence ID" value="NZ_JACCBU010000001.1"/>
</dbReference>
<dbReference type="Proteomes" id="UP000569914">
    <property type="component" value="Unassembled WGS sequence"/>
</dbReference>
<dbReference type="EMBL" id="JACCBU010000001">
    <property type="protein sequence ID" value="NYE71758.1"/>
    <property type="molecule type" value="Genomic_DNA"/>
</dbReference>
<dbReference type="InterPro" id="IPR005240">
    <property type="entry name" value="DUF389"/>
</dbReference>
<name>A0A7Y9LCE6_9ACTN</name>
<dbReference type="PANTHER" id="PTHR20992:SF9">
    <property type="entry name" value="AT15442P-RELATED"/>
    <property type="match status" value="1"/>
</dbReference>
<feature type="transmembrane region" description="Helical" evidence="1">
    <location>
        <begin position="147"/>
        <end position="168"/>
    </location>
</feature>